<dbReference type="Proteomes" id="UP000321721">
    <property type="component" value="Unassembled WGS sequence"/>
</dbReference>
<evidence type="ECO:0000313" key="2">
    <source>
        <dbReference type="EMBL" id="TXB66093.1"/>
    </source>
</evidence>
<reference evidence="2 3" key="1">
    <citation type="submission" date="2019-08" db="EMBL/GenBank/DDBJ databases">
        <title>Genome of Vicingus serpentipes NCIMB 15042.</title>
        <authorList>
            <person name="Bowman J.P."/>
        </authorList>
    </citation>
    <scope>NUCLEOTIDE SEQUENCE [LARGE SCALE GENOMIC DNA]</scope>
    <source>
        <strain evidence="2 3">NCIMB 15042</strain>
    </source>
</reference>
<name>A0A5C6RV54_9FLAO</name>
<accession>A0A5C6RV54</accession>
<evidence type="ECO:0000256" key="1">
    <source>
        <dbReference type="SAM" id="SignalP"/>
    </source>
</evidence>
<proteinExistence type="predicted"/>
<comment type="caution">
    <text evidence="2">The sequence shown here is derived from an EMBL/GenBank/DDBJ whole genome shotgun (WGS) entry which is preliminary data.</text>
</comment>
<keyword evidence="1" id="KW-0732">Signal</keyword>
<evidence type="ECO:0000313" key="3">
    <source>
        <dbReference type="Proteomes" id="UP000321721"/>
    </source>
</evidence>
<dbReference type="RefSeq" id="WP_147099542.1">
    <property type="nucleotide sequence ID" value="NZ_VOOS01000002.1"/>
</dbReference>
<sequence length="152" mass="16608">MKKIALLAKIAFVALLILGMSANTFAQKGEKKAKTEKVIERPGIVGHAATDKFVDSSFDVYERNIKLTEKLSNAAGNATEIKSIKNDLENQTNEVKGLLGQSADVMKEAKTITPKTNSMKAVKAINSATKALNMTKENFPIQLEQIKNQESK</sequence>
<dbReference type="EMBL" id="VOOS01000002">
    <property type="protein sequence ID" value="TXB66093.1"/>
    <property type="molecule type" value="Genomic_DNA"/>
</dbReference>
<dbReference type="AlphaFoldDB" id="A0A5C6RV54"/>
<gene>
    <name evidence="2" type="ORF">FRY74_05850</name>
</gene>
<keyword evidence="3" id="KW-1185">Reference proteome</keyword>
<feature type="chain" id="PRO_5023037602" evidence="1">
    <location>
        <begin position="27"/>
        <end position="152"/>
    </location>
</feature>
<protein>
    <submittedName>
        <fullName evidence="2">Uncharacterized protein</fullName>
    </submittedName>
</protein>
<feature type="signal peptide" evidence="1">
    <location>
        <begin position="1"/>
        <end position="26"/>
    </location>
</feature>
<organism evidence="2 3">
    <name type="scientific">Vicingus serpentipes</name>
    <dbReference type="NCBI Taxonomy" id="1926625"/>
    <lineage>
        <taxon>Bacteria</taxon>
        <taxon>Pseudomonadati</taxon>
        <taxon>Bacteroidota</taxon>
        <taxon>Flavobacteriia</taxon>
        <taxon>Flavobacteriales</taxon>
        <taxon>Vicingaceae</taxon>
        <taxon>Vicingus</taxon>
    </lineage>
</organism>